<dbReference type="EMBL" id="BQXU01000054">
    <property type="protein sequence ID" value="GKT51779.1"/>
    <property type="molecule type" value="Genomic_DNA"/>
</dbReference>
<dbReference type="RefSeq" id="XP_049134129.1">
    <property type="nucleotide sequence ID" value="XM_049278172.1"/>
</dbReference>
<proteinExistence type="predicted"/>
<reference evidence="1 2" key="1">
    <citation type="submission" date="2022-03" db="EMBL/GenBank/DDBJ databases">
        <title>Genome data of Colletotrichum spp.</title>
        <authorList>
            <person name="Utami Y.D."/>
            <person name="Hiruma K."/>
        </authorList>
    </citation>
    <scope>NUCLEOTIDE SEQUENCE [LARGE SCALE GENOMIC DNA]</scope>
    <source>
        <strain evidence="1 2">MAFF 239500</strain>
    </source>
</reference>
<dbReference type="AlphaFoldDB" id="A0AA37UKU0"/>
<keyword evidence="2" id="KW-1185">Reference proteome</keyword>
<evidence type="ECO:0000313" key="1">
    <source>
        <dbReference type="EMBL" id="GKT51779.1"/>
    </source>
</evidence>
<accession>A0AA37UKU0</accession>
<comment type="caution">
    <text evidence="1">The sequence shown here is derived from an EMBL/GenBank/DDBJ whole genome shotgun (WGS) entry which is preliminary data.</text>
</comment>
<name>A0AA37UKU0_9PEZI</name>
<dbReference type="Proteomes" id="UP001055115">
    <property type="component" value="Unassembled WGS sequence"/>
</dbReference>
<protein>
    <submittedName>
        <fullName evidence="1">Uncharacterized protein</fullName>
    </submittedName>
</protein>
<evidence type="ECO:0000313" key="2">
    <source>
        <dbReference type="Proteomes" id="UP001055115"/>
    </source>
</evidence>
<sequence>MAFATAVASQQDLVQAFNPAVNISSCQALSCSSRNGSICSTEISPGPEAGVGIAAEVVITLPTNLSLTLIDGLSENGFTGIGSDAHEFSDQQLFVGVDPSLNEEDYPSGCVLMMQYQGQTFPLEALPEEGVRSESSQNTTSCDGVIDIFCQSAIVEMIQSFNAYDGETDRCKILTQHVSSKLQDNPGTCGGEGTWIANFFNVTGGGLPSGSSEIASNDRLGDEECRPVLPQSYRMYKVAEMRSFTFADAPDSGSDFYSDLFGGRAGFTPVVTVVFPEDTTQDRGIQFSCMKTLQRDGEFREGPFESGAHGRLHNGVMALAFSLGLGLVMWL</sequence>
<organism evidence="1 2">
    <name type="scientific">Colletotrichum spaethianum</name>
    <dbReference type="NCBI Taxonomy" id="700344"/>
    <lineage>
        <taxon>Eukaryota</taxon>
        <taxon>Fungi</taxon>
        <taxon>Dikarya</taxon>
        <taxon>Ascomycota</taxon>
        <taxon>Pezizomycotina</taxon>
        <taxon>Sordariomycetes</taxon>
        <taxon>Hypocreomycetidae</taxon>
        <taxon>Glomerellales</taxon>
        <taxon>Glomerellaceae</taxon>
        <taxon>Colletotrichum</taxon>
        <taxon>Colletotrichum spaethianum species complex</taxon>
    </lineage>
</organism>
<dbReference type="GeneID" id="73332762"/>
<gene>
    <name evidence="1" type="ORF">ColSpa_11960</name>
</gene>